<comment type="caution">
    <text evidence="3">The sequence shown here is derived from an EMBL/GenBank/DDBJ whole genome shotgun (WGS) entry which is preliminary data.</text>
</comment>
<dbReference type="RefSeq" id="WP_354601170.1">
    <property type="nucleotide sequence ID" value="NZ_JBEWZI010000010.1"/>
</dbReference>
<feature type="region of interest" description="Disordered" evidence="1">
    <location>
        <begin position="1"/>
        <end position="21"/>
    </location>
</feature>
<keyword evidence="2" id="KW-0472">Membrane</keyword>
<dbReference type="Proteomes" id="UP001549691">
    <property type="component" value="Unassembled WGS sequence"/>
</dbReference>
<name>A0ABV2TNV5_9RHOO</name>
<accession>A0ABV2TNV5</accession>
<dbReference type="InterPro" id="IPR045584">
    <property type="entry name" value="Pilin-like"/>
</dbReference>
<proteinExistence type="predicted"/>
<dbReference type="InterPro" id="IPR012902">
    <property type="entry name" value="N_methyl_site"/>
</dbReference>
<evidence type="ECO:0000256" key="1">
    <source>
        <dbReference type="SAM" id="MobiDB-lite"/>
    </source>
</evidence>
<reference evidence="3 4" key="1">
    <citation type="submission" date="2024-07" db="EMBL/GenBank/DDBJ databases">
        <title>Uliginosibacterium flavum JJ3220;KACC:17644.</title>
        <authorList>
            <person name="Kim M.K."/>
        </authorList>
    </citation>
    <scope>NUCLEOTIDE SEQUENCE [LARGE SCALE GENOMIC DNA]</scope>
    <source>
        <strain evidence="3 4">KACC:17644</strain>
    </source>
</reference>
<feature type="transmembrane region" description="Helical" evidence="2">
    <location>
        <begin position="55"/>
        <end position="76"/>
    </location>
</feature>
<dbReference type="NCBIfam" id="TIGR02532">
    <property type="entry name" value="IV_pilin_GFxxxE"/>
    <property type="match status" value="1"/>
</dbReference>
<evidence type="ECO:0000313" key="3">
    <source>
        <dbReference type="EMBL" id="MET7014712.1"/>
    </source>
</evidence>
<dbReference type="PROSITE" id="PS00409">
    <property type="entry name" value="PROKAR_NTER_METHYL"/>
    <property type="match status" value="1"/>
</dbReference>
<dbReference type="InterPro" id="IPR032092">
    <property type="entry name" value="PilW"/>
</dbReference>
<keyword evidence="2" id="KW-1133">Transmembrane helix</keyword>
<dbReference type="EMBL" id="JBEWZI010000010">
    <property type="protein sequence ID" value="MET7014712.1"/>
    <property type="molecule type" value="Genomic_DNA"/>
</dbReference>
<dbReference type="SUPFAM" id="SSF54523">
    <property type="entry name" value="Pili subunits"/>
    <property type="match status" value="1"/>
</dbReference>
<protein>
    <submittedName>
        <fullName evidence="3">PilW family protein</fullName>
    </submittedName>
</protein>
<gene>
    <name evidence="3" type="ORF">ABXR19_10975</name>
</gene>
<sequence>MPKANTESPSAGVTQATSTPGAPCKTSFISLALNGRPLIMIKHLPSPPRQTGMTLIELMIAMILGLIIVAGVLYVFQGSSKTFRTSDALARVQENGRFGLEAIASDIRMASYSGCGAIQNITPQSVVTELGTLDLFDDSNVLRGYTYTVGAPIVGAIVGTQGVVGSDVFIARHLSESVVEFNGDMALKTDPIVLKKTPNTPKFVDGQIVAVADCTKMDIFRVTNVVETTTTVTLSHAVGSAGVGNTSPEFQGRYGATLGSKAVRLIEQAYYVKNTGRLNKTGQPVFALFRQATSTGLATGNEDEIAEGVEDLRISYGLDTIGLGQVDRYVSAGAMTTAQWPMVRSMRLELLVASIENGALDAPQTYTFNGANVVPAATDRKLRTSIGTTISLRNRDHVE</sequence>
<feature type="compositionally biased region" description="Polar residues" evidence="1">
    <location>
        <begin position="1"/>
        <end position="20"/>
    </location>
</feature>
<dbReference type="Pfam" id="PF07963">
    <property type="entry name" value="N_methyl"/>
    <property type="match status" value="1"/>
</dbReference>
<dbReference type="Pfam" id="PF16074">
    <property type="entry name" value="PilW"/>
    <property type="match status" value="1"/>
</dbReference>
<evidence type="ECO:0000256" key="2">
    <source>
        <dbReference type="SAM" id="Phobius"/>
    </source>
</evidence>
<keyword evidence="2" id="KW-0812">Transmembrane</keyword>
<keyword evidence="4" id="KW-1185">Reference proteome</keyword>
<organism evidence="3 4">
    <name type="scientific">Uliginosibacterium flavum</name>
    <dbReference type="NCBI Taxonomy" id="1396831"/>
    <lineage>
        <taxon>Bacteria</taxon>
        <taxon>Pseudomonadati</taxon>
        <taxon>Pseudomonadota</taxon>
        <taxon>Betaproteobacteria</taxon>
        <taxon>Rhodocyclales</taxon>
        <taxon>Zoogloeaceae</taxon>
        <taxon>Uliginosibacterium</taxon>
    </lineage>
</organism>
<evidence type="ECO:0000313" key="4">
    <source>
        <dbReference type="Proteomes" id="UP001549691"/>
    </source>
</evidence>